<evidence type="ECO:0000313" key="7">
    <source>
        <dbReference type="Proteomes" id="UP001185922"/>
    </source>
</evidence>
<feature type="region of interest" description="Disordered" evidence="3">
    <location>
        <begin position="502"/>
        <end position="534"/>
    </location>
</feature>
<evidence type="ECO:0000256" key="3">
    <source>
        <dbReference type="SAM" id="MobiDB-lite"/>
    </source>
</evidence>
<keyword evidence="2" id="KW-0436">Ligase</keyword>
<evidence type="ECO:0000259" key="5">
    <source>
        <dbReference type="Pfam" id="PF13193"/>
    </source>
</evidence>
<dbReference type="RefSeq" id="WP_024499210.1">
    <property type="nucleotide sequence ID" value="NZ_CP091855.1"/>
</dbReference>
<comment type="caution">
    <text evidence="6">The sequence shown here is derived from an EMBL/GenBank/DDBJ whole genome shotgun (WGS) entry which is preliminary data.</text>
</comment>
<feature type="domain" description="AMP-dependent synthetase/ligase" evidence="4">
    <location>
        <begin position="21"/>
        <end position="370"/>
    </location>
</feature>
<organism evidence="6 7">
    <name type="scientific">Gordonia amicalis</name>
    <dbReference type="NCBI Taxonomy" id="89053"/>
    <lineage>
        <taxon>Bacteria</taxon>
        <taxon>Bacillati</taxon>
        <taxon>Actinomycetota</taxon>
        <taxon>Actinomycetes</taxon>
        <taxon>Mycobacteriales</taxon>
        <taxon>Gordoniaceae</taxon>
        <taxon>Gordonia</taxon>
    </lineage>
</organism>
<dbReference type="GO" id="GO:0031956">
    <property type="term" value="F:medium-chain fatty acid-CoA ligase activity"/>
    <property type="evidence" value="ECO:0007669"/>
    <property type="project" value="TreeGrafter"/>
</dbReference>
<evidence type="ECO:0000256" key="1">
    <source>
        <dbReference type="ARBA" id="ARBA00006432"/>
    </source>
</evidence>
<accession>A0AAE4R4T3</accession>
<dbReference type="GeneID" id="77172798"/>
<dbReference type="Pfam" id="PF13193">
    <property type="entry name" value="AMP-binding_C"/>
    <property type="match status" value="1"/>
</dbReference>
<comment type="similarity">
    <text evidence="1">Belongs to the ATP-dependent AMP-binding enzyme family.</text>
</comment>
<sequence>MTSKNQTAGIPHSLNRLWDAPDDARMVHSDGEWFTWGQMRALVEGIEKRLADAGLGTDARVATVLGNRLESIAALIAVIRTERTLVTLSPLQPPTRLAADLRQSDPAAVLAAPRYWDEPEFVAAAVDSEAWGFSIEIDAPVTTRLTGTPSASEPPQRGVAIEMRTSGTTGEPKRIPLSYKQINASLHSAVAHAGVTITEAPPFTGQPALITLPIVHIGGMFALLQGLVQARPLAILERFTIDGWRAAIREHRPIVAGLPGAAIGTVLDADVPPEDLSSLRALNAGTSPVDPALVDEFVEKYGIAILIVYGATEFSGAVAGWTIKDFRKSWEVKKGSVGRPFPGVELSVVDGDGSPVPTGTTGRLRVRSHQSGHDSEWLTTSDLAHIDDDGFLYIDGRADDVIIRGGFKVSPDVVARALKSHDSVADAAVAGVPDPRLGSVPVAGVEVRRGERRPSGSELRDHCRTQLTPYEVPVAVHVFDELPRSASLKVDRRRLLELFASTAAESPAPESPGSNGDLAPDPTARDLQSSVGKD</sequence>
<dbReference type="InterPro" id="IPR000873">
    <property type="entry name" value="AMP-dep_synth/lig_dom"/>
</dbReference>
<evidence type="ECO:0000259" key="4">
    <source>
        <dbReference type="Pfam" id="PF00501"/>
    </source>
</evidence>
<dbReference type="PANTHER" id="PTHR43201:SF5">
    <property type="entry name" value="MEDIUM-CHAIN ACYL-COA LIGASE ACSF2, MITOCHONDRIAL"/>
    <property type="match status" value="1"/>
</dbReference>
<dbReference type="AlphaFoldDB" id="A0AAE4R4T3"/>
<dbReference type="Gene3D" id="3.30.300.30">
    <property type="match status" value="1"/>
</dbReference>
<name>A0AAE4R4T3_9ACTN</name>
<protein>
    <submittedName>
        <fullName evidence="6">Class I adenylate-forming enzyme family protein</fullName>
    </submittedName>
</protein>
<dbReference type="GO" id="GO:0006631">
    <property type="term" value="P:fatty acid metabolic process"/>
    <property type="evidence" value="ECO:0007669"/>
    <property type="project" value="TreeGrafter"/>
</dbReference>
<evidence type="ECO:0000313" key="6">
    <source>
        <dbReference type="EMBL" id="MDV6312471.1"/>
    </source>
</evidence>
<dbReference type="PANTHER" id="PTHR43201">
    <property type="entry name" value="ACYL-COA SYNTHETASE"/>
    <property type="match status" value="1"/>
</dbReference>
<dbReference type="InterPro" id="IPR045851">
    <property type="entry name" value="AMP-bd_C_sf"/>
</dbReference>
<dbReference type="InterPro" id="IPR042099">
    <property type="entry name" value="ANL_N_sf"/>
</dbReference>
<dbReference type="Gene3D" id="3.40.50.12780">
    <property type="entry name" value="N-terminal domain of ligase-like"/>
    <property type="match status" value="1"/>
</dbReference>
<dbReference type="SUPFAM" id="SSF56801">
    <property type="entry name" value="Acetyl-CoA synthetase-like"/>
    <property type="match status" value="1"/>
</dbReference>
<proteinExistence type="inferred from homology"/>
<gene>
    <name evidence="6" type="ORF">R3Q15_11340</name>
</gene>
<dbReference type="InterPro" id="IPR025110">
    <property type="entry name" value="AMP-bd_C"/>
</dbReference>
<evidence type="ECO:0000256" key="2">
    <source>
        <dbReference type="ARBA" id="ARBA00022598"/>
    </source>
</evidence>
<dbReference type="EMBL" id="JAWLKH010000009">
    <property type="protein sequence ID" value="MDV6312471.1"/>
    <property type="molecule type" value="Genomic_DNA"/>
</dbReference>
<dbReference type="Proteomes" id="UP001185922">
    <property type="component" value="Unassembled WGS sequence"/>
</dbReference>
<dbReference type="Pfam" id="PF00501">
    <property type="entry name" value="AMP-binding"/>
    <property type="match status" value="1"/>
</dbReference>
<reference evidence="6" key="1">
    <citation type="submission" date="2023-10" db="EMBL/GenBank/DDBJ databases">
        <title>Development of a sustainable strategy for remediation of hydrocarbon-contaminated territories based on the waste exchange concept.</title>
        <authorList>
            <person name="Krivoruchko A."/>
        </authorList>
    </citation>
    <scope>NUCLEOTIDE SEQUENCE</scope>
    <source>
        <strain evidence="6">IEGM 1279</strain>
    </source>
</reference>
<feature type="compositionally biased region" description="Low complexity" evidence="3">
    <location>
        <begin position="502"/>
        <end position="514"/>
    </location>
</feature>
<feature type="domain" description="AMP-binding enzyme C-terminal" evidence="5">
    <location>
        <begin position="417"/>
        <end position="489"/>
    </location>
</feature>